<sequence>MAVNQEMLARQTHNLLASLLEMETQLAERAFFDRVQDKLTQSS</sequence>
<dbReference type="Proteomes" id="UP001597469">
    <property type="component" value="Unassembled WGS sequence"/>
</dbReference>
<evidence type="ECO:0000313" key="2">
    <source>
        <dbReference type="Proteomes" id="UP001597469"/>
    </source>
</evidence>
<keyword evidence="2" id="KW-1185">Reference proteome</keyword>
<name>A0ABW5M1K0_9BACT</name>
<dbReference type="EMBL" id="JBHULN010000002">
    <property type="protein sequence ID" value="MFD2569998.1"/>
    <property type="molecule type" value="Genomic_DNA"/>
</dbReference>
<protein>
    <submittedName>
        <fullName evidence="1">Uncharacterized protein</fullName>
    </submittedName>
</protein>
<organism evidence="1 2">
    <name type="scientific">Spirosoma soli</name>
    <dbReference type="NCBI Taxonomy" id="1770529"/>
    <lineage>
        <taxon>Bacteria</taxon>
        <taxon>Pseudomonadati</taxon>
        <taxon>Bacteroidota</taxon>
        <taxon>Cytophagia</taxon>
        <taxon>Cytophagales</taxon>
        <taxon>Cytophagaceae</taxon>
        <taxon>Spirosoma</taxon>
    </lineage>
</organism>
<dbReference type="RefSeq" id="WP_381520001.1">
    <property type="nucleotide sequence ID" value="NZ_JBHULN010000002.1"/>
</dbReference>
<accession>A0ABW5M1K0</accession>
<reference evidence="2" key="1">
    <citation type="journal article" date="2019" name="Int. J. Syst. Evol. Microbiol.">
        <title>The Global Catalogue of Microorganisms (GCM) 10K type strain sequencing project: providing services to taxonomists for standard genome sequencing and annotation.</title>
        <authorList>
            <consortium name="The Broad Institute Genomics Platform"/>
            <consortium name="The Broad Institute Genome Sequencing Center for Infectious Disease"/>
            <person name="Wu L."/>
            <person name="Ma J."/>
        </authorList>
    </citation>
    <scope>NUCLEOTIDE SEQUENCE [LARGE SCALE GENOMIC DNA]</scope>
    <source>
        <strain evidence="2">KCTC 42805</strain>
    </source>
</reference>
<gene>
    <name evidence="1" type="ORF">ACFSUS_05090</name>
</gene>
<proteinExistence type="predicted"/>
<evidence type="ECO:0000313" key="1">
    <source>
        <dbReference type="EMBL" id="MFD2569998.1"/>
    </source>
</evidence>
<comment type="caution">
    <text evidence="1">The sequence shown here is derived from an EMBL/GenBank/DDBJ whole genome shotgun (WGS) entry which is preliminary data.</text>
</comment>